<accession>A0A327RVC0</accession>
<feature type="transmembrane region" description="Helical" evidence="4">
    <location>
        <begin position="276"/>
        <end position="295"/>
    </location>
</feature>
<feature type="transmembrane region" description="Helical" evidence="4">
    <location>
        <begin position="220"/>
        <end position="241"/>
    </location>
</feature>
<evidence type="ECO:0000259" key="5">
    <source>
        <dbReference type="PROSITE" id="PS50109"/>
    </source>
</evidence>
<feature type="transmembrane region" description="Helical" evidence="4">
    <location>
        <begin position="360"/>
        <end position="382"/>
    </location>
</feature>
<dbReference type="SUPFAM" id="SSF55874">
    <property type="entry name" value="ATPase domain of HSP90 chaperone/DNA topoisomerase II/histidine kinase"/>
    <property type="match status" value="1"/>
</dbReference>
<dbReference type="PRINTS" id="PR00344">
    <property type="entry name" value="BCTRLSENSOR"/>
</dbReference>
<comment type="caution">
    <text evidence="6">The sequence shown here is derived from an EMBL/GenBank/DDBJ whole genome shotgun (WGS) entry which is preliminary data.</text>
</comment>
<reference evidence="6 7" key="1">
    <citation type="submission" date="2018-06" db="EMBL/GenBank/DDBJ databases">
        <title>Genomic Encyclopedia of Archaeal and Bacterial Type Strains, Phase II (KMG-II): from individual species to whole genera.</title>
        <authorList>
            <person name="Goeker M."/>
        </authorList>
    </citation>
    <scope>NUCLEOTIDE SEQUENCE [LARGE SCALE GENOMIC DNA]</scope>
    <source>
        <strain evidence="6 7">DSM 12408</strain>
    </source>
</reference>
<organism evidence="6 7">
    <name type="scientific">Gelidibacter algens</name>
    <dbReference type="NCBI Taxonomy" id="49280"/>
    <lineage>
        <taxon>Bacteria</taxon>
        <taxon>Pseudomonadati</taxon>
        <taxon>Bacteroidota</taxon>
        <taxon>Flavobacteriia</taxon>
        <taxon>Flavobacteriales</taxon>
        <taxon>Flavobacteriaceae</taxon>
        <taxon>Gelidibacter</taxon>
    </lineage>
</organism>
<dbReference type="Gene3D" id="2.60.120.260">
    <property type="entry name" value="Galactose-binding domain-like"/>
    <property type="match status" value="1"/>
</dbReference>
<evidence type="ECO:0000313" key="7">
    <source>
        <dbReference type="Proteomes" id="UP000248987"/>
    </source>
</evidence>
<dbReference type="InterPro" id="IPR036890">
    <property type="entry name" value="HATPase_C_sf"/>
</dbReference>
<feature type="transmembrane region" description="Helical" evidence="4">
    <location>
        <begin position="247"/>
        <end position="269"/>
    </location>
</feature>
<dbReference type="SUPFAM" id="SSF49785">
    <property type="entry name" value="Galactose-binding domain-like"/>
    <property type="match status" value="1"/>
</dbReference>
<evidence type="ECO:0000256" key="2">
    <source>
        <dbReference type="ARBA" id="ARBA00012438"/>
    </source>
</evidence>
<feature type="transmembrane region" description="Helical" evidence="4">
    <location>
        <begin position="192"/>
        <end position="213"/>
    </location>
</feature>
<dbReference type="InterPro" id="IPR036097">
    <property type="entry name" value="HisK_dim/P_sf"/>
</dbReference>
<comment type="catalytic activity">
    <reaction evidence="1">
        <text>ATP + protein L-histidine = ADP + protein N-phospho-L-histidine.</text>
        <dbReference type="EC" id="2.7.13.3"/>
    </reaction>
</comment>
<dbReference type="SUPFAM" id="SSF47384">
    <property type="entry name" value="Homodimeric domain of signal transducing histidine kinase"/>
    <property type="match status" value="1"/>
</dbReference>
<feature type="domain" description="Histidine kinase" evidence="5">
    <location>
        <begin position="454"/>
        <end position="704"/>
    </location>
</feature>
<keyword evidence="4" id="KW-1133">Transmembrane helix</keyword>
<dbReference type="InterPro" id="IPR005467">
    <property type="entry name" value="His_kinase_dom"/>
</dbReference>
<keyword evidence="7" id="KW-1185">Reference proteome</keyword>
<dbReference type="PANTHER" id="PTHR43065">
    <property type="entry name" value="SENSOR HISTIDINE KINASE"/>
    <property type="match status" value="1"/>
</dbReference>
<feature type="transmembrane region" description="Helical" evidence="4">
    <location>
        <begin position="301"/>
        <end position="319"/>
    </location>
</feature>
<dbReference type="InterPro" id="IPR004358">
    <property type="entry name" value="Sig_transdc_His_kin-like_C"/>
</dbReference>
<evidence type="ECO:0000256" key="3">
    <source>
        <dbReference type="ARBA" id="ARBA00022553"/>
    </source>
</evidence>
<keyword evidence="4" id="KW-0812">Transmembrane</keyword>
<dbReference type="EMBL" id="QLLQ01000020">
    <property type="protein sequence ID" value="RAJ19704.1"/>
    <property type="molecule type" value="Genomic_DNA"/>
</dbReference>
<evidence type="ECO:0000256" key="4">
    <source>
        <dbReference type="SAM" id="Phobius"/>
    </source>
</evidence>
<dbReference type="GO" id="GO:0000155">
    <property type="term" value="F:phosphorelay sensor kinase activity"/>
    <property type="evidence" value="ECO:0007669"/>
    <property type="project" value="InterPro"/>
</dbReference>
<dbReference type="PROSITE" id="PS50109">
    <property type="entry name" value="HIS_KIN"/>
    <property type="match status" value="1"/>
</dbReference>
<dbReference type="Gene3D" id="3.30.565.10">
    <property type="entry name" value="Histidine kinase-like ATPase, C-terminal domain"/>
    <property type="match status" value="1"/>
</dbReference>
<dbReference type="InterPro" id="IPR008979">
    <property type="entry name" value="Galactose-bd-like_sf"/>
</dbReference>
<dbReference type="SMART" id="SM00388">
    <property type="entry name" value="HisKA"/>
    <property type="match status" value="1"/>
</dbReference>
<dbReference type="Proteomes" id="UP000248987">
    <property type="component" value="Unassembled WGS sequence"/>
</dbReference>
<name>A0A327RVC0_9FLAO</name>
<dbReference type="PANTHER" id="PTHR43065:SF42">
    <property type="entry name" value="TWO-COMPONENT SENSOR PPRA"/>
    <property type="match status" value="1"/>
</dbReference>
<proteinExistence type="predicted"/>
<sequence length="704" mass="79450">MLFLFILPLAVAGQSEQSAFLDTDLENQWVVLVNNWSYHLGDNKEWSNPSFNDSLWPKFSNMIINVPDSVAKENKNGIVWFRKKIKTVLPLNQQLVLRIYQTGASEIYLDGQLIHQLGRVSAAQDSIIYYNPGRDLLSFPLVPQKDQILAIRYANDPSQFPVFASGTGMILRVATLSHANADPPMLQYKIRYYIVFGVAIFMLILFLAYFLFFPTEKINLYFAISSLFFSLFIIAVLVLLNMHQKPFLAEFCIGFFLTCQALLILFCIYKILKQKFGLLFWSVVVLAAFLIGLLFLFDYLLITQIIGTIVLLEILRISIKSLKTDRRAALIFLVFCVINIAFWVAIILDQLSIMEVPSLWLYQPFAFLLMPLSLAIYLGYIFGNRSKSLQNKLKEVEQLSEENHRILSTQNETLEMQVNERTSALNTSLENLKATQSQLIQAEKMASLGELTAGIAHEIQNPLNFVNNFSEVSKELLEEMQKELVAGNLEDVREIAKDVIQNLEKINHHGKRADGIVKGMLQHSRKNTGEKELTDINALVDEYLRLAYHGLRAKDKSFNATLETDYDHAIGKIEIVPQDIGRVMLNLITNAFYTITERKKGPLAPKGGTHEYEPTVSISTKLISPLRGDQGGILISVKDNGNGIPESALDKIFQPFFTTKPTGQGTGLGLSLSYDIINAHGGDLRVYTEENKGTEFVISLPIPK</sequence>
<dbReference type="InterPro" id="IPR003661">
    <property type="entry name" value="HisK_dim/P_dom"/>
</dbReference>
<evidence type="ECO:0000256" key="1">
    <source>
        <dbReference type="ARBA" id="ARBA00000085"/>
    </source>
</evidence>
<dbReference type="CDD" id="cd00082">
    <property type="entry name" value="HisKA"/>
    <property type="match status" value="1"/>
</dbReference>
<dbReference type="Gene3D" id="1.10.287.130">
    <property type="match status" value="1"/>
</dbReference>
<dbReference type="EC" id="2.7.13.3" evidence="2"/>
<dbReference type="Pfam" id="PF00512">
    <property type="entry name" value="HisKA"/>
    <property type="match status" value="1"/>
</dbReference>
<dbReference type="Pfam" id="PF02518">
    <property type="entry name" value="HATPase_c"/>
    <property type="match status" value="1"/>
</dbReference>
<dbReference type="InterPro" id="IPR003594">
    <property type="entry name" value="HATPase_dom"/>
</dbReference>
<protein>
    <recommendedName>
        <fullName evidence="2">histidine kinase</fullName>
        <ecNumber evidence="2">2.7.13.3</ecNumber>
    </recommendedName>
</protein>
<dbReference type="AlphaFoldDB" id="A0A327RVC0"/>
<feature type="transmembrane region" description="Helical" evidence="4">
    <location>
        <begin position="328"/>
        <end position="348"/>
    </location>
</feature>
<evidence type="ECO:0000313" key="6">
    <source>
        <dbReference type="EMBL" id="RAJ19704.1"/>
    </source>
</evidence>
<gene>
    <name evidence="6" type="ORF">LX77_03447</name>
</gene>
<keyword evidence="4" id="KW-0472">Membrane</keyword>
<keyword evidence="3" id="KW-0597">Phosphoprotein</keyword>
<dbReference type="SMART" id="SM00387">
    <property type="entry name" value="HATPase_c"/>
    <property type="match status" value="1"/>
</dbReference>